<dbReference type="EMBL" id="JADOFV010000002">
    <property type="protein sequence ID" value="MBF7126850.1"/>
    <property type="molecule type" value="Genomic_DNA"/>
</dbReference>
<reference evidence="2" key="2">
    <citation type="submission" date="2019-12" db="EMBL/GenBank/DDBJ databases">
        <title>SpeciesPrimer: A bioinformatics pipeline dedicated to the design of qPCR primers for the quantification of bacterial species.</title>
        <authorList>
            <person name="Dreier M."/>
            <person name="Berthoud H."/>
            <person name="Shani N."/>
            <person name="Wechsler D."/>
            <person name="Junier P."/>
        </authorList>
    </citation>
    <scope>NUCLEOTIDE SEQUENCE</scope>
    <source>
        <strain evidence="2">FAM13073</strain>
    </source>
</reference>
<feature type="transmembrane region" description="Helical" evidence="1">
    <location>
        <begin position="311"/>
        <end position="328"/>
    </location>
</feature>
<dbReference type="Proteomes" id="UP000743107">
    <property type="component" value="Unassembled WGS sequence"/>
</dbReference>
<feature type="transmembrane region" description="Helical" evidence="1">
    <location>
        <begin position="224"/>
        <end position="243"/>
    </location>
</feature>
<comment type="caution">
    <text evidence="3">The sequence shown here is derived from an EMBL/GenBank/DDBJ whole genome shotgun (WGS) entry which is preliminary data.</text>
</comment>
<feature type="transmembrane region" description="Helical" evidence="1">
    <location>
        <begin position="75"/>
        <end position="92"/>
    </location>
</feature>
<dbReference type="RefSeq" id="WP_159250886.1">
    <property type="nucleotide sequence ID" value="NZ_JABJXG010000015.1"/>
</dbReference>
<feature type="transmembrane region" description="Helical" evidence="1">
    <location>
        <begin position="129"/>
        <end position="147"/>
    </location>
</feature>
<feature type="transmembrane region" description="Helical" evidence="1">
    <location>
        <begin position="154"/>
        <end position="172"/>
    </location>
</feature>
<feature type="transmembrane region" description="Helical" evidence="1">
    <location>
        <begin position="281"/>
        <end position="299"/>
    </location>
</feature>
<reference evidence="4" key="3">
    <citation type="submission" date="2020-03" db="EMBL/GenBank/DDBJ databases">
        <title>SpeciesPrimer: A bioinformatics pipeline dedicated to the design of qPCR primers for the quantification of bacterial species.</title>
        <authorList>
            <person name="Dreier M."/>
            <person name="Berthoud H."/>
            <person name="Shani N."/>
            <person name="Wechsler D."/>
            <person name="Junier P."/>
        </authorList>
    </citation>
    <scope>NUCLEOTIDE SEQUENCE [LARGE SCALE GENOMIC DNA]</scope>
    <source>
        <strain evidence="4">FAM13073</strain>
    </source>
</reference>
<keyword evidence="1" id="KW-0472">Membrane</keyword>
<keyword evidence="1" id="KW-1133">Transmembrane helix</keyword>
<dbReference type="AlphaFoldDB" id="A0A6L5A335"/>
<reference evidence="2 4" key="1">
    <citation type="submission" date="2019-10" db="EMBL/GenBank/DDBJ databases">
        <authorList>
            <person name="Irmler S."/>
            <person name="Berthoud H."/>
            <person name="Roetschi A."/>
            <person name="Arias E."/>
            <person name="Shani N."/>
            <person name="Wuethrich D."/>
            <person name="Bruggmann R."/>
        </authorList>
    </citation>
    <scope>NUCLEOTIDE SEQUENCE [LARGE SCALE GENOMIC DNA]</scope>
    <source>
        <strain evidence="2 4">FAM13073</strain>
    </source>
</reference>
<name>A0A6L5A335_PEDPE</name>
<feature type="transmembrane region" description="Helical" evidence="1">
    <location>
        <begin position="343"/>
        <end position="363"/>
    </location>
</feature>
<evidence type="ECO:0000313" key="4">
    <source>
        <dbReference type="Proteomes" id="UP000472573"/>
    </source>
</evidence>
<evidence type="ECO:0000256" key="1">
    <source>
        <dbReference type="SAM" id="Phobius"/>
    </source>
</evidence>
<gene>
    <name evidence="2" type="ORF">GBO79_04745</name>
    <name evidence="3" type="ORF">ITQ97_03325</name>
</gene>
<keyword evidence="4" id="KW-1185">Reference proteome</keyword>
<reference evidence="3" key="4">
    <citation type="submission" date="2020-11" db="EMBL/GenBank/DDBJ databases">
        <title>Antibiotic susceptibility profiles of Pediococcus pentosaceus from various origins and their implications for the safety assessment of strains with food-technology applications.</title>
        <authorList>
            <person name="Shani N."/>
            <person name="Oberhaensli S."/>
            <person name="Arias E."/>
        </authorList>
    </citation>
    <scope>NUCLEOTIDE SEQUENCE</scope>
    <source>
        <strain evidence="3">FAM 19164</strain>
    </source>
</reference>
<feature type="transmembrane region" description="Helical" evidence="1">
    <location>
        <begin position="372"/>
        <end position="394"/>
    </location>
</feature>
<proteinExistence type="predicted"/>
<feature type="transmembrane region" description="Helical" evidence="1">
    <location>
        <begin position="517"/>
        <end position="537"/>
    </location>
</feature>
<keyword evidence="1" id="KW-0812">Transmembrane</keyword>
<sequence length="542" mass="60680">MASRRPLLLTLTIFVITAVIVTLPAFSGNFLKLTMDGGIHLSRLESVFGAFSVGKLPPLVNFIGLGNHVNAFNGMYPWFSTALFFTLPRLILGNSMQSMFIGYILLNLVTMLNAYLLVKELSSDNIVRIFSAIFYGVNAYHLTLLFSREALGEAVGYTFAPLVILGCLRIWNRRNKGPIYLAIGMGMIANSHVISLFLIFLLLIMLEVVRIILKKVDLVEIKSFFIGGLITILIGSYSLFNIMKITIANNMHTPNKGLAPIIPSKMLVAVFDNSIQDDRHIFNIGLIGLVLILFLCVELFKKSKVGDWTPWASLAVILFICSTSWLQLEKTRATDSVFGNIQFLGRILALIVLLMTVAVTIYVEEQKSYNKYMLIGTSILLVLMGISSISQYHLRKNDDPIRYYVSNSHDFSKIAYTQPHGKGDYALVEVKNGGMLTAKANTRIENYKSTFDSANFNVNARNGITTVPINMYKNVDYHLYVDGKKKKFQSNKKILTINLKKGNHKIKLVSKAGYSEYINMFVSCVSLIGCGLFIILVEPRKH</sequence>
<accession>A0A6L5A335</accession>
<organism evidence="3 5">
    <name type="scientific">Pediococcus pentosaceus</name>
    <dbReference type="NCBI Taxonomy" id="1255"/>
    <lineage>
        <taxon>Bacteria</taxon>
        <taxon>Bacillati</taxon>
        <taxon>Bacillota</taxon>
        <taxon>Bacilli</taxon>
        <taxon>Lactobacillales</taxon>
        <taxon>Lactobacillaceae</taxon>
        <taxon>Pediococcus</taxon>
    </lineage>
</organism>
<evidence type="ECO:0008006" key="6">
    <source>
        <dbReference type="Google" id="ProtNLM"/>
    </source>
</evidence>
<feature type="transmembrane region" description="Helical" evidence="1">
    <location>
        <begin position="192"/>
        <end position="212"/>
    </location>
</feature>
<evidence type="ECO:0000313" key="2">
    <source>
        <dbReference type="EMBL" id="KAF0414179.1"/>
    </source>
</evidence>
<dbReference type="Proteomes" id="UP000472573">
    <property type="component" value="Unassembled WGS sequence"/>
</dbReference>
<protein>
    <recommendedName>
        <fullName evidence="6">YfhO family protein</fullName>
    </recommendedName>
</protein>
<evidence type="ECO:0000313" key="5">
    <source>
        <dbReference type="Proteomes" id="UP000743107"/>
    </source>
</evidence>
<evidence type="ECO:0000313" key="3">
    <source>
        <dbReference type="EMBL" id="MBF7126850.1"/>
    </source>
</evidence>
<feature type="transmembrane region" description="Helical" evidence="1">
    <location>
        <begin position="7"/>
        <end position="26"/>
    </location>
</feature>
<dbReference type="EMBL" id="WENB01000002">
    <property type="protein sequence ID" value="KAF0414179.1"/>
    <property type="molecule type" value="Genomic_DNA"/>
</dbReference>
<feature type="transmembrane region" description="Helical" evidence="1">
    <location>
        <begin position="99"/>
        <end position="117"/>
    </location>
</feature>